<comment type="caution">
    <text evidence="2">The sequence shown here is derived from an EMBL/GenBank/DDBJ whole genome shotgun (WGS) entry which is preliminary data.</text>
</comment>
<evidence type="ECO:0000313" key="3">
    <source>
        <dbReference type="Proteomes" id="UP001212123"/>
    </source>
</evidence>
<name>A0ABT5A4E3_9CYAN</name>
<accession>A0ABT5A4E3</accession>
<evidence type="ECO:0000313" key="2">
    <source>
        <dbReference type="EMBL" id="MDB9486358.1"/>
    </source>
</evidence>
<dbReference type="Pfam" id="PF20247">
    <property type="entry name" value="DUF6602"/>
    <property type="match status" value="1"/>
</dbReference>
<dbReference type="RefSeq" id="WP_271805158.1">
    <property type="nucleotide sequence ID" value="NZ_JAQMTU010000040.1"/>
</dbReference>
<dbReference type="InterPro" id="IPR046537">
    <property type="entry name" value="DUF6602"/>
</dbReference>
<evidence type="ECO:0000259" key="1">
    <source>
        <dbReference type="Pfam" id="PF20247"/>
    </source>
</evidence>
<organism evidence="2 3">
    <name type="scientific">Dolichospermum circinale CS-537/01</name>
    <dbReference type="NCBI Taxonomy" id="3021739"/>
    <lineage>
        <taxon>Bacteria</taxon>
        <taxon>Bacillati</taxon>
        <taxon>Cyanobacteriota</taxon>
        <taxon>Cyanophyceae</taxon>
        <taxon>Nostocales</taxon>
        <taxon>Aphanizomenonaceae</taxon>
        <taxon>Dolichospermum</taxon>
        <taxon>Dolichospermum circinale</taxon>
    </lineage>
</organism>
<dbReference type="EMBL" id="JAQMTU010000040">
    <property type="protein sequence ID" value="MDB9486358.1"/>
    <property type="molecule type" value="Genomic_DNA"/>
</dbReference>
<feature type="domain" description="DUF6602" evidence="1">
    <location>
        <begin position="33"/>
        <end position="132"/>
    </location>
</feature>
<sequence>MNYHEGNKYLLKRLEGIQKELNARYDGNERGSNATKGKEREDFINLFLSKILPSQFRFGSGEITDLNGDISGQVDIVIEYPLLPSITFPETNANTRLYLAEGVAASIEVKSNLSKQWNEVEKTSKNIKKLRRRFSSTSGMAPQQIPLFAVGYEGWKTVKPLEEKIKAGIVDGILIIENGLFVWNHLVLPVSQLSGIIPKGPWALWGLIVALNRLATSLKYTSLDLVLYARPDWMIIKRLCNKVNDDDSVEVNFIETLHEEGIYDAEEIDKILESLKKENFIQISSHTTNNIYVKITCEAIEFTKFMITP</sequence>
<dbReference type="CDD" id="cd21173">
    <property type="entry name" value="NucC-like"/>
    <property type="match status" value="1"/>
</dbReference>
<keyword evidence="3" id="KW-1185">Reference proteome</keyword>
<protein>
    <recommendedName>
        <fullName evidence="1">DUF6602 domain-containing protein</fullName>
    </recommendedName>
</protein>
<reference evidence="2 3" key="1">
    <citation type="submission" date="2023-01" db="EMBL/GenBank/DDBJ databases">
        <title>Genomes from the Australian National Cyanobacteria Reference Collection.</title>
        <authorList>
            <person name="Willis A."/>
            <person name="Lee E.M.F."/>
        </authorList>
    </citation>
    <scope>NUCLEOTIDE SEQUENCE [LARGE SCALE GENOMIC DNA]</scope>
    <source>
        <strain evidence="2 3">CS-537/01</strain>
    </source>
</reference>
<gene>
    <name evidence="2" type="ORF">PN492_07325</name>
</gene>
<proteinExistence type="predicted"/>
<dbReference type="Proteomes" id="UP001212123">
    <property type="component" value="Unassembled WGS sequence"/>
</dbReference>